<evidence type="ECO:0000313" key="2">
    <source>
        <dbReference type="Proteomes" id="UP000277007"/>
    </source>
</evidence>
<dbReference type="Proteomes" id="UP000277007">
    <property type="component" value="Unassembled WGS sequence"/>
</dbReference>
<name>A0A3S0JKW3_9PROT</name>
<proteinExistence type="predicted"/>
<dbReference type="RefSeq" id="WP_126612961.1">
    <property type="nucleotide sequence ID" value="NZ_JBHUCY010000004.1"/>
</dbReference>
<dbReference type="AlphaFoldDB" id="A0A3S0JKW3"/>
<comment type="caution">
    <text evidence="1">The sequence shown here is derived from an EMBL/GenBank/DDBJ whole genome shotgun (WGS) entry which is preliminary data.</text>
</comment>
<dbReference type="EMBL" id="RXMA01000003">
    <property type="protein sequence ID" value="RTR23056.1"/>
    <property type="molecule type" value="Genomic_DNA"/>
</dbReference>
<accession>A0A3S0JKW3</accession>
<keyword evidence="2" id="KW-1185">Reference proteome</keyword>
<organism evidence="1 2">
    <name type="scientific">Azospirillum griseum</name>
    <dbReference type="NCBI Taxonomy" id="2496639"/>
    <lineage>
        <taxon>Bacteria</taxon>
        <taxon>Pseudomonadati</taxon>
        <taxon>Pseudomonadota</taxon>
        <taxon>Alphaproteobacteria</taxon>
        <taxon>Rhodospirillales</taxon>
        <taxon>Azospirillaceae</taxon>
        <taxon>Azospirillum</taxon>
    </lineage>
</organism>
<sequence length="125" mass="13559">MLTFLDFARGPGGEVARRLGVPCDRSTTWGDYTARFLRHARDSRRYASLKAEIGVMSTGETAVACALLHAVDLSALADEMSAGLAWQRLNCTFGGYRRAVVAALLRLDTAATTVKDDEDEEADFG</sequence>
<protein>
    <submittedName>
        <fullName evidence="1">Uncharacterized protein</fullName>
    </submittedName>
</protein>
<evidence type="ECO:0000313" key="1">
    <source>
        <dbReference type="EMBL" id="RTR23056.1"/>
    </source>
</evidence>
<reference evidence="1 2" key="1">
    <citation type="submission" date="2018-12" db="EMBL/GenBank/DDBJ databases">
        <authorList>
            <person name="Yang Y."/>
        </authorList>
    </citation>
    <scope>NUCLEOTIDE SEQUENCE [LARGE SCALE GENOMIC DNA]</scope>
    <source>
        <strain evidence="1 2">L-25-5w-1</strain>
    </source>
</reference>
<gene>
    <name evidence="1" type="ORF">EJ903_05685</name>
</gene>